<evidence type="ECO:0000313" key="3">
    <source>
        <dbReference type="EMBL" id="SDU69671.1"/>
    </source>
</evidence>
<feature type="region of interest" description="Disordered" evidence="2">
    <location>
        <begin position="1"/>
        <end position="42"/>
    </location>
</feature>
<evidence type="ECO:0008006" key="5">
    <source>
        <dbReference type="Google" id="ProtNLM"/>
    </source>
</evidence>
<feature type="coiled-coil region" evidence="1">
    <location>
        <begin position="78"/>
        <end position="105"/>
    </location>
</feature>
<sequence length="162" mass="17038">MINLDAQRSSALPLSTISVEPKKSTDEVAQAPANKSSAGTQVEGVKVSLSGVGLQKSANDRAANANKDIEESGLPDQVQKILKMIRELKQKIAEKQSEMQALMADQSMSPETKQVKAGALQATLSTLTASLMTASASLDKLSKNGKLSAAQAQQVVKLAMKS</sequence>
<dbReference type="AlphaFoldDB" id="A0AAX2DG94"/>
<gene>
    <name evidence="3" type="ORF">SAMN05216476_4432</name>
</gene>
<reference evidence="3 4" key="1">
    <citation type="submission" date="2016-10" db="EMBL/GenBank/DDBJ databases">
        <authorList>
            <person name="Varghese N."/>
            <person name="Submissions S."/>
        </authorList>
    </citation>
    <scope>NUCLEOTIDE SEQUENCE [LARGE SCALE GENOMIC DNA]</scope>
    <source>
        <strain evidence="3 4">DSM 16733</strain>
    </source>
</reference>
<dbReference type="GeneID" id="76214452"/>
<evidence type="ECO:0000256" key="1">
    <source>
        <dbReference type="SAM" id="Coils"/>
    </source>
</evidence>
<dbReference type="EMBL" id="LT629790">
    <property type="protein sequence ID" value="SDU69671.1"/>
    <property type="molecule type" value="Genomic_DNA"/>
</dbReference>
<evidence type="ECO:0000313" key="4">
    <source>
        <dbReference type="Proteomes" id="UP000183772"/>
    </source>
</evidence>
<feature type="compositionally biased region" description="Polar residues" evidence="2">
    <location>
        <begin position="1"/>
        <end position="18"/>
    </location>
</feature>
<organism evidence="3 4">
    <name type="scientific">Pseudomonas mediterranea</name>
    <dbReference type="NCBI Taxonomy" id="183795"/>
    <lineage>
        <taxon>Bacteria</taxon>
        <taxon>Pseudomonadati</taxon>
        <taxon>Pseudomonadota</taxon>
        <taxon>Gammaproteobacteria</taxon>
        <taxon>Pseudomonadales</taxon>
        <taxon>Pseudomonadaceae</taxon>
        <taxon>Pseudomonas</taxon>
    </lineage>
</organism>
<name>A0AAX2DG94_9PSED</name>
<protein>
    <recommendedName>
        <fullName evidence="5">Chemotaxis protein</fullName>
    </recommendedName>
</protein>
<proteinExistence type="predicted"/>
<accession>A0AAX2DG94</accession>
<keyword evidence="4" id="KW-1185">Reference proteome</keyword>
<dbReference type="RefSeq" id="WP_230164985.1">
    <property type="nucleotide sequence ID" value="NZ_CAKKMJ010000016.1"/>
</dbReference>
<evidence type="ECO:0000256" key="2">
    <source>
        <dbReference type="SAM" id="MobiDB-lite"/>
    </source>
</evidence>
<keyword evidence="1" id="KW-0175">Coiled coil</keyword>
<dbReference type="Proteomes" id="UP000183772">
    <property type="component" value="Chromosome I"/>
</dbReference>